<reference evidence="1 2" key="1">
    <citation type="submission" date="2019-10" db="EMBL/GenBank/DDBJ databases">
        <authorList>
            <person name="Karimi E."/>
        </authorList>
    </citation>
    <scope>NUCLEOTIDE SEQUENCE [LARGE SCALE GENOMIC DNA]</scope>
    <source>
        <strain evidence="1">Exiguobacterium sp. 9Y</strain>
    </source>
</reference>
<dbReference type="RefSeq" id="WP_029331093.1">
    <property type="nucleotide sequence ID" value="NZ_LR732311.1"/>
</dbReference>
<organism evidence="1 2">
    <name type="scientific">Exiguobacterium oxidotolerans</name>
    <dbReference type="NCBI Taxonomy" id="223958"/>
    <lineage>
        <taxon>Bacteria</taxon>
        <taxon>Bacillati</taxon>
        <taxon>Bacillota</taxon>
        <taxon>Bacilli</taxon>
        <taxon>Bacillales</taxon>
        <taxon>Bacillales Family XII. Incertae Sedis</taxon>
        <taxon>Exiguobacterium</taxon>
    </lineage>
</organism>
<accession>A0A653I7P9</accession>
<evidence type="ECO:0000313" key="1">
    <source>
        <dbReference type="EMBL" id="VWX35063.1"/>
    </source>
</evidence>
<name>A0A653I7P9_9BACL</name>
<protein>
    <submittedName>
        <fullName evidence="1">Thioesterase</fullName>
    </submittedName>
</protein>
<sequence>MRVPSYIEDLDGWLNQMKHGTRLDVAVRFAETDAYGHMNNRVPFVYFEDVRTLMLEETGYSLADDGIVVVADAQCNYIRQVYPRTRLAVYAYPVQVGKASCDVHYAAFDDQEQLMFTGRTSMVQIDRAGNAFPWDEAYKNSLQNRFESVII</sequence>
<keyword evidence="2" id="KW-1185">Reference proteome</keyword>
<dbReference type="Proteomes" id="UP000439752">
    <property type="component" value="Unassembled WGS sequence"/>
</dbReference>
<dbReference type="GO" id="GO:0047617">
    <property type="term" value="F:fatty acyl-CoA hydrolase activity"/>
    <property type="evidence" value="ECO:0007669"/>
    <property type="project" value="TreeGrafter"/>
</dbReference>
<dbReference type="PANTHER" id="PTHR31793">
    <property type="entry name" value="4-HYDROXYBENZOYL-COA THIOESTERASE FAMILY MEMBER"/>
    <property type="match status" value="1"/>
</dbReference>
<gene>
    <name evidence="1" type="ORF">EXIGUO9Y_200034</name>
</gene>
<proteinExistence type="predicted"/>
<evidence type="ECO:0000313" key="2">
    <source>
        <dbReference type="Proteomes" id="UP000439752"/>
    </source>
</evidence>
<dbReference type="InterPro" id="IPR029069">
    <property type="entry name" value="HotDog_dom_sf"/>
</dbReference>
<dbReference type="EMBL" id="CABWKQ010000013">
    <property type="protein sequence ID" value="VWX35063.1"/>
    <property type="molecule type" value="Genomic_DNA"/>
</dbReference>
<dbReference type="SUPFAM" id="SSF54637">
    <property type="entry name" value="Thioesterase/thiol ester dehydrase-isomerase"/>
    <property type="match status" value="1"/>
</dbReference>
<dbReference type="CDD" id="cd00586">
    <property type="entry name" value="4HBT"/>
    <property type="match status" value="1"/>
</dbReference>
<dbReference type="Pfam" id="PF13279">
    <property type="entry name" value="4HBT_2"/>
    <property type="match status" value="1"/>
</dbReference>
<dbReference type="InterPro" id="IPR050563">
    <property type="entry name" value="4-hydroxybenzoyl-CoA_TE"/>
</dbReference>
<dbReference type="Gene3D" id="3.10.129.10">
    <property type="entry name" value="Hotdog Thioesterase"/>
    <property type="match status" value="1"/>
</dbReference>
<dbReference type="AlphaFoldDB" id="A0A653I7P9"/>
<dbReference type="PANTHER" id="PTHR31793:SF24">
    <property type="entry name" value="LONG-CHAIN ACYL-COA THIOESTERASE FADM"/>
    <property type="match status" value="1"/>
</dbReference>